<keyword evidence="2" id="KW-1185">Reference proteome</keyword>
<accession>A0A6G1C5G9</accession>
<dbReference type="EMBL" id="SPHZ02000010">
    <property type="protein sequence ID" value="KAF0895905.1"/>
    <property type="molecule type" value="Genomic_DNA"/>
</dbReference>
<comment type="caution">
    <text evidence="1">The sequence shown here is derived from an EMBL/GenBank/DDBJ whole genome shotgun (WGS) entry which is preliminary data.</text>
</comment>
<evidence type="ECO:0000313" key="2">
    <source>
        <dbReference type="Proteomes" id="UP000479710"/>
    </source>
</evidence>
<gene>
    <name evidence="1" type="ORF">E2562_017549</name>
</gene>
<reference evidence="1 2" key="1">
    <citation type="submission" date="2019-11" db="EMBL/GenBank/DDBJ databases">
        <title>Whole genome sequence of Oryza granulata.</title>
        <authorList>
            <person name="Li W."/>
        </authorList>
    </citation>
    <scope>NUCLEOTIDE SEQUENCE [LARGE SCALE GENOMIC DNA]</scope>
    <source>
        <strain evidence="2">cv. Menghai</strain>
        <tissue evidence="1">Leaf</tissue>
    </source>
</reference>
<sequence>MRARPRRTKAKVVGQPAMFSPATRMQPLASATNPGPPAPASFSPCCLVSPGRKRNQPLLASDVFLALYVTSCFT</sequence>
<evidence type="ECO:0000313" key="1">
    <source>
        <dbReference type="EMBL" id="KAF0895905.1"/>
    </source>
</evidence>
<protein>
    <submittedName>
        <fullName evidence="1">Uncharacterized protein</fullName>
    </submittedName>
</protein>
<dbReference type="Proteomes" id="UP000479710">
    <property type="component" value="Unassembled WGS sequence"/>
</dbReference>
<proteinExistence type="predicted"/>
<organism evidence="1 2">
    <name type="scientific">Oryza meyeriana var. granulata</name>
    <dbReference type="NCBI Taxonomy" id="110450"/>
    <lineage>
        <taxon>Eukaryota</taxon>
        <taxon>Viridiplantae</taxon>
        <taxon>Streptophyta</taxon>
        <taxon>Embryophyta</taxon>
        <taxon>Tracheophyta</taxon>
        <taxon>Spermatophyta</taxon>
        <taxon>Magnoliopsida</taxon>
        <taxon>Liliopsida</taxon>
        <taxon>Poales</taxon>
        <taxon>Poaceae</taxon>
        <taxon>BOP clade</taxon>
        <taxon>Oryzoideae</taxon>
        <taxon>Oryzeae</taxon>
        <taxon>Oryzinae</taxon>
        <taxon>Oryza</taxon>
        <taxon>Oryza meyeriana</taxon>
    </lineage>
</organism>
<dbReference type="AlphaFoldDB" id="A0A6G1C5G9"/>
<name>A0A6G1C5G9_9ORYZ</name>